<dbReference type="Proteomes" id="UP000184073">
    <property type="component" value="Unassembled WGS sequence"/>
</dbReference>
<organism evidence="2 3">
    <name type="scientific">Aspergillus versicolor CBS 583.65</name>
    <dbReference type="NCBI Taxonomy" id="1036611"/>
    <lineage>
        <taxon>Eukaryota</taxon>
        <taxon>Fungi</taxon>
        <taxon>Dikarya</taxon>
        <taxon>Ascomycota</taxon>
        <taxon>Pezizomycotina</taxon>
        <taxon>Eurotiomycetes</taxon>
        <taxon>Eurotiomycetidae</taxon>
        <taxon>Eurotiales</taxon>
        <taxon>Aspergillaceae</taxon>
        <taxon>Aspergillus</taxon>
        <taxon>Aspergillus subgen. Nidulantes</taxon>
    </lineage>
</organism>
<evidence type="ECO:0000256" key="1">
    <source>
        <dbReference type="SAM" id="MobiDB-lite"/>
    </source>
</evidence>
<proteinExistence type="predicted"/>
<protein>
    <submittedName>
        <fullName evidence="2">Uncharacterized protein</fullName>
    </submittedName>
</protein>
<dbReference type="VEuPathDB" id="FungiDB:ASPVEDRAFT_336096"/>
<dbReference type="RefSeq" id="XP_040672547.1">
    <property type="nucleotide sequence ID" value="XM_040810756.1"/>
</dbReference>
<accession>A0A1L9PZ96</accession>
<sequence>MQEASRVRIRRSSGKPMFSGVEGRGETWPALILASHNTASQQQERGRSFSTSKNGVLFAVDSRPELGHCEWIMRRNWSRWRMEYSKQFCSVSVVQLQGRSSHKQIAQNYRLGVVLTTLQNLSLSVQQFLDGLTVYDFRLSILFEEQARETWVRLPVGECFFFSVFRPRPYSYNARYPRSFQTTLHHGSGAEQTYDGIDRTIVIKLR</sequence>
<reference evidence="3" key="1">
    <citation type="journal article" date="2017" name="Genome Biol.">
        <title>Comparative genomics reveals high biological diversity and specific adaptations in the industrially and medically important fungal genus Aspergillus.</title>
        <authorList>
            <person name="de Vries R.P."/>
            <person name="Riley R."/>
            <person name="Wiebenga A."/>
            <person name="Aguilar-Osorio G."/>
            <person name="Amillis S."/>
            <person name="Uchima C.A."/>
            <person name="Anderluh G."/>
            <person name="Asadollahi M."/>
            <person name="Askin M."/>
            <person name="Barry K."/>
            <person name="Battaglia E."/>
            <person name="Bayram O."/>
            <person name="Benocci T."/>
            <person name="Braus-Stromeyer S.A."/>
            <person name="Caldana C."/>
            <person name="Canovas D."/>
            <person name="Cerqueira G.C."/>
            <person name="Chen F."/>
            <person name="Chen W."/>
            <person name="Choi C."/>
            <person name="Clum A."/>
            <person name="Dos Santos R.A."/>
            <person name="Damasio A.R."/>
            <person name="Diallinas G."/>
            <person name="Emri T."/>
            <person name="Fekete E."/>
            <person name="Flipphi M."/>
            <person name="Freyberg S."/>
            <person name="Gallo A."/>
            <person name="Gournas C."/>
            <person name="Habgood R."/>
            <person name="Hainaut M."/>
            <person name="Harispe M.L."/>
            <person name="Henrissat B."/>
            <person name="Hilden K.S."/>
            <person name="Hope R."/>
            <person name="Hossain A."/>
            <person name="Karabika E."/>
            <person name="Karaffa L."/>
            <person name="Karanyi Z."/>
            <person name="Krasevec N."/>
            <person name="Kuo A."/>
            <person name="Kusch H."/>
            <person name="LaButti K."/>
            <person name="Lagendijk E.L."/>
            <person name="Lapidus A."/>
            <person name="Levasseur A."/>
            <person name="Lindquist E."/>
            <person name="Lipzen A."/>
            <person name="Logrieco A.F."/>
            <person name="MacCabe A."/>
            <person name="Maekelae M.R."/>
            <person name="Malavazi I."/>
            <person name="Melin P."/>
            <person name="Meyer V."/>
            <person name="Mielnichuk N."/>
            <person name="Miskei M."/>
            <person name="Molnar A.P."/>
            <person name="Mule G."/>
            <person name="Ngan C.Y."/>
            <person name="Orejas M."/>
            <person name="Orosz E."/>
            <person name="Ouedraogo J.P."/>
            <person name="Overkamp K.M."/>
            <person name="Park H.-S."/>
            <person name="Perrone G."/>
            <person name="Piumi F."/>
            <person name="Punt P.J."/>
            <person name="Ram A.F."/>
            <person name="Ramon A."/>
            <person name="Rauscher S."/>
            <person name="Record E."/>
            <person name="Riano-Pachon D.M."/>
            <person name="Robert V."/>
            <person name="Roehrig J."/>
            <person name="Ruller R."/>
            <person name="Salamov A."/>
            <person name="Salih N.S."/>
            <person name="Samson R.A."/>
            <person name="Sandor E."/>
            <person name="Sanguinetti M."/>
            <person name="Schuetze T."/>
            <person name="Sepcic K."/>
            <person name="Shelest E."/>
            <person name="Sherlock G."/>
            <person name="Sophianopoulou V."/>
            <person name="Squina F.M."/>
            <person name="Sun H."/>
            <person name="Susca A."/>
            <person name="Todd R.B."/>
            <person name="Tsang A."/>
            <person name="Unkles S.E."/>
            <person name="van de Wiele N."/>
            <person name="van Rossen-Uffink D."/>
            <person name="Oliveira J.V."/>
            <person name="Vesth T.C."/>
            <person name="Visser J."/>
            <person name="Yu J.-H."/>
            <person name="Zhou M."/>
            <person name="Andersen M.R."/>
            <person name="Archer D.B."/>
            <person name="Baker S.E."/>
            <person name="Benoit I."/>
            <person name="Brakhage A.A."/>
            <person name="Braus G.H."/>
            <person name="Fischer R."/>
            <person name="Frisvad J.C."/>
            <person name="Goldman G.H."/>
            <person name="Houbraken J."/>
            <person name="Oakley B."/>
            <person name="Pocsi I."/>
            <person name="Scazzocchio C."/>
            <person name="Seiboth B."/>
            <person name="vanKuyk P.A."/>
            <person name="Wortman J."/>
            <person name="Dyer P.S."/>
            <person name="Grigoriev I.V."/>
        </authorList>
    </citation>
    <scope>NUCLEOTIDE SEQUENCE [LARGE SCALE GENOMIC DNA]</scope>
    <source>
        <strain evidence="3">CBS 583.65</strain>
    </source>
</reference>
<evidence type="ECO:0000313" key="2">
    <source>
        <dbReference type="EMBL" id="OJJ06785.1"/>
    </source>
</evidence>
<keyword evidence="3" id="KW-1185">Reference proteome</keyword>
<feature type="region of interest" description="Disordered" evidence="1">
    <location>
        <begin position="1"/>
        <end position="23"/>
    </location>
</feature>
<dbReference type="EMBL" id="KV878135">
    <property type="protein sequence ID" value="OJJ06785.1"/>
    <property type="molecule type" value="Genomic_DNA"/>
</dbReference>
<evidence type="ECO:0000313" key="3">
    <source>
        <dbReference type="Proteomes" id="UP000184073"/>
    </source>
</evidence>
<name>A0A1L9PZ96_ASPVE</name>
<gene>
    <name evidence="2" type="ORF">ASPVEDRAFT_336096</name>
</gene>
<dbReference type="AlphaFoldDB" id="A0A1L9PZ96"/>
<dbReference type="GeneID" id="63726267"/>